<dbReference type="GO" id="GO:0005635">
    <property type="term" value="C:nuclear envelope"/>
    <property type="evidence" value="ECO:0007669"/>
    <property type="project" value="TreeGrafter"/>
</dbReference>
<dbReference type="InterPro" id="IPR008672">
    <property type="entry name" value="Mad1"/>
</dbReference>
<dbReference type="GO" id="GO:0072686">
    <property type="term" value="C:mitotic spindle"/>
    <property type="evidence" value="ECO:0007669"/>
    <property type="project" value="TreeGrafter"/>
</dbReference>
<evidence type="ECO:0000256" key="5">
    <source>
        <dbReference type="ARBA" id="ARBA00023242"/>
    </source>
</evidence>
<evidence type="ECO:0000313" key="9">
    <source>
        <dbReference type="Proteomes" id="UP000694846"/>
    </source>
</evidence>
<evidence type="ECO:0000256" key="1">
    <source>
        <dbReference type="ARBA" id="ARBA00004123"/>
    </source>
</evidence>
<dbReference type="OrthoDB" id="331602at2759"/>
<feature type="coiled-coil region" evidence="7">
    <location>
        <begin position="378"/>
        <end position="426"/>
    </location>
</feature>
<dbReference type="Gene3D" id="1.20.5.170">
    <property type="match status" value="1"/>
</dbReference>
<dbReference type="Proteomes" id="UP000694846">
    <property type="component" value="Unplaced"/>
</dbReference>
<keyword evidence="5" id="KW-0539">Nucleus</keyword>
<dbReference type="Gene3D" id="6.10.250.90">
    <property type="match status" value="1"/>
</dbReference>
<dbReference type="RefSeq" id="XP_025423698.1">
    <property type="nucleotide sequence ID" value="XM_025567913.1"/>
</dbReference>
<reference evidence="10" key="2">
    <citation type="submission" date="2025-04" db="UniProtKB">
        <authorList>
            <consortium name="RefSeq"/>
        </authorList>
    </citation>
    <scope>IDENTIFICATION</scope>
    <source>
        <tissue evidence="10">Whole body</tissue>
    </source>
</reference>
<keyword evidence="7" id="KW-0175">Coiled coil</keyword>
<dbReference type="Gene3D" id="3.30.457.60">
    <property type="match status" value="1"/>
</dbReference>
<evidence type="ECO:0000256" key="3">
    <source>
        <dbReference type="ARBA" id="ARBA00022618"/>
    </source>
</evidence>
<comment type="similarity">
    <text evidence="2">Belongs to the MAD1 family.</text>
</comment>
<evidence type="ECO:0000256" key="6">
    <source>
        <dbReference type="ARBA" id="ARBA00023306"/>
    </source>
</evidence>
<comment type="subcellular location">
    <subcellularLocation>
        <location evidence="1">Nucleus</location>
    </subcellularLocation>
</comment>
<keyword evidence="6" id="KW-0131">Cell cycle</keyword>
<reference evidence="8" key="1">
    <citation type="submission" date="2018-04" db="EMBL/GenBank/DDBJ databases">
        <title>Transcriptome assembly of Sipha flava.</title>
        <authorList>
            <person name="Scully E.D."/>
            <person name="Geib S.M."/>
            <person name="Palmer N.A."/>
            <person name="Koch K."/>
            <person name="Bradshaw J."/>
            <person name="Heng-Moss T."/>
            <person name="Sarath G."/>
        </authorList>
    </citation>
    <scope>NUCLEOTIDE SEQUENCE</scope>
</reference>
<name>A0A2S2QAR9_9HEMI</name>
<dbReference type="PANTHER" id="PTHR23168">
    <property type="entry name" value="MITOTIC SPINDLE ASSEMBLY CHECKPOINT PROTEIN MAD1 MITOTIC ARREST DEFICIENT-LIKE PROTEIN 1"/>
    <property type="match status" value="1"/>
</dbReference>
<dbReference type="Pfam" id="PF05557">
    <property type="entry name" value="MAD"/>
    <property type="match status" value="1"/>
</dbReference>
<dbReference type="EMBL" id="GGMS01005646">
    <property type="protein sequence ID" value="MBY74849.1"/>
    <property type="molecule type" value="Transcribed_RNA"/>
</dbReference>
<gene>
    <name evidence="8" type="primary">MAD1L1</name>
    <name evidence="10" type="synonym">LOC112693033</name>
    <name evidence="8" type="ORF">g.10817</name>
</gene>
<evidence type="ECO:0000256" key="7">
    <source>
        <dbReference type="SAM" id="Coils"/>
    </source>
</evidence>
<dbReference type="GO" id="GO:0007094">
    <property type="term" value="P:mitotic spindle assembly checkpoint signaling"/>
    <property type="evidence" value="ECO:0007669"/>
    <property type="project" value="InterPro"/>
</dbReference>
<feature type="coiled-coil region" evidence="7">
    <location>
        <begin position="495"/>
        <end position="525"/>
    </location>
</feature>
<organism evidence="8">
    <name type="scientific">Sipha flava</name>
    <name type="common">yellow sugarcane aphid</name>
    <dbReference type="NCBI Taxonomy" id="143950"/>
    <lineage>
        <taxon>Eukaryota</taxon>
        <taxon>Metazoa</taxon>
        <taxon>Ecdysozoa</taxon>
        <taxon>Arthropoda</taxon>
        <taxon>Hexapoda</taxon>
        <taxon>Insecta</taxon>
        <taxon>Pterygota</taxon>
        <taxon>Neoptera</taxon>
        <taxon>Paraneoptera</taxon>
        <taxon>Hemiptera</taxon>
        <taxon>Sternorrhyncha</taxon>
        <taxon>Aphidomorpha</taxon>
        <taxon>Aphidoidea</taxon>
        <taxon>Aphididae</taxon>
        <taxon>Sipha</taxon>
    </lineage>
</organism>
<evidence type="ECO:0000313" key="8">
    <source>
        <dbReference type="EMBL" id="MBY74849.1"/>
    </source>
</evidence>
<dbReference type="GO" id="GO:0051315">
    <property type="term" value="P:attachment of mitotic spindle microtubules to kinetochore"/>
    <property type="evidence" value="ECO:0007669"/>
    <property type="project" value="TreeGrafter"/>
</dbReference>
<dbReference type="AlphaFoldDB" id="A0A2S2QAR9"/>
<keyword evidence="3" id="KW-0132">Cell division</keyword>
<dbReference type="GO" id="GO:0051301">
    <property type="term" value="P:cell division"/>
    <property type="evidence" value="ECO:0007669"/>
    <property type="project" value="UniProtKB-KW"/>
</dbReference>
<feature type="coiled-coil region" evidence="7">
    <location>
        <begin position="72"/>
        <end position="335"/>
    </location>
</feature>
<evidence type="ECO:0000313" key="10">
    <source>
        <dbReference type="RefSeq" id="XP_025423698.1"/>
    </source>
</evidence>
<feature type="coiled-coil region" evidence="7">
    <location>
        <begin position="554"/>
        <end position="629"/>
    </location>
</feature>
<dbReference type="PANTHER" id="PTHR23168:SF0">
    <property type="entry name" value="MITOTIC SPINDLE ASSEMBLY CHECKPOINT PROTEIN MAD1"/>
    <property type="match status" value="1"/>
</dbReference>
<sequence>MNKSKDNDQTFVIKILDDLRSNNRSKSMQMHYDTSMGLTSNDSLLLSNKRRRSCSPDLQESILTPVTSPWESRHIKQELINARAEIASLQERNKNLFNLKRESDLIFEKEKSALEFNVNKAKLTIDQLDTKLKEVRSEKLNLKEENDNLLKKIESIVEDNQHRISSLDKENKNLEDKLASVTLELTKYQNDIASRNCTEYELNELKKTLRSNEKYIEELTSNLRKKQIEINLLENDQVKINTANQRIKCLENELASLQESSMVVNAQREKLKRFNSMENELISLREEVATYRNDVKQTEILENKVATLESKLNKYELIETEAMQLRSNLAVSEDRLKKWVDVCLGICENITESQCYPEYLRYYVDNIKKKDLNLVNEKGELHSSIARLELKVGQLENELSKAKEQIAVATNNNNKMEMTIKRIKKQLYMITWERNDLRDLIDSFQKEVTIVGNMNGEDTKMEVLEKAISGYKTRMTQIETDPSLYAPTDNDKRWIEEKNKLLKEKEELVVKCKQLEEKCIEFKDQIDHRALKGDFNLRETKILHFKMNPASEGFTHHQNELAKAKQEIEKLKERIKAMQEGISMNLTQVVDTRVETNSSQEVEVLREKLKSQEIQNQRLREVFKKSSQEFRESVYTLLGYKVDGLQNNMYRLTSQFAFHEEDNLMFQLNEGSMHLLETSFSKTIEEMINLHLGQQRSIPVLLSSLTIDLFNKQSMIMTADSTRLESVTN</sequence>
<dbReference type="SUPFAM" id="SSF75704">
    <property type="entry name" value="Mitotic arrest deficient-like 1, Mad1"/>
    <property type="match status" value="1"/>
</dbReference>
<evidence type="ECO:0000256" key="2">
    <source>
        <dbReference type="ARBA" id="ARBA00008029"/>
    </source>
</evidence>
<evidence type="ECO:0000256" key="4">
    <source>
        <dbReference type="ARBA" id="ARBA00022776"/>
    </source>
</evidence>
<proteinExistence type="inferred from homology"/>
<keyword evidence="9" id="KW-1185">Reference proteome</keyword>
<keyword evidence="4" id="KW-0498">Mitosis</keyword>
<protein>
    <submittedName>
        <fullName evidence="8 10">Mitotic spindle assembly checkpoint protein MAD1</fullName>
    </submittedName>
</protein>
<dbReference type="GO" id="GO:0000776">
    <property type="term" value="C:kinetochore"/>
    <property type="evidence" value="ECO:0007669"/>
    <property type="project" value="TreeGrafter"/>
</dbReference>
<accession>A0A2S2QAR9</accession>